<organism evidence="2 3">
    <name type="scientific">Maudiozyma exigua</name>
    <name type="common">Yeast</name>
    <name type="synonym">Kazachstania exigua</name>
    <dbReference type="NCBI Taxonomy" id="34358"/>
    <lineage>
        <taxon>Eukaryota</taxon>
        <taxon>Fungi</taxon>
        <taxon>Dikarya</taxon>
        <taxon>Ascomycota</taxon>
        <taxon>Saccharomycotina</taxon>
        <taxon>Saccharomycetes</taxon>
        <taxon>Saccharomycetales</taxon>
        <taxon>Saccharomycetaceae</taxon>
        <taxon>Maudiozyma</taxon>
    </lineage>
</organism>
<keyword evidence="3" id="KW-1185">Reference proteome</keyword>
<accession>A0A9P6WDF9</accession>
<evidence type="ECO:0000313" key="2">
    <source>
        <dbReference type="EMBL" id="KAG0669996.1"/>
    </source>
</evidence>
<evidence type="ECO:0000313" key="3">
    <source>
        <dbReference type="Proteomes" id="UP000750334"/>
    </source>
</evidence>
<dbReference type="AlphaFoldDB" id="A0A9P6WDF9"/>
<gene>
    <name evidence="2" type="ORF">C6P45_002941</name>
</gene>
<evidence type="ECO:0008006" key="4">
    <source>
        <dbReference type="Google" id="ProtNLM"/>
    </source>
</evidence>
<dbReference type="EMBL" id="PUHR01000029">
    <property type="protein sequence ID" value="KAG0669996.1"/>
    <property type="molecule type" value="Genomic_DNA"/>
</dbReference>
<proteinExistence type="predicted"/>
<sequence length="168" mass="19426">MRFSSFSLLLLIFCYVDATTLPQDEIVLLSRFLLTRPNLTENNMHCWLLSYSFYQNPSNQTNFSLWNGVFGIGEFMAYVFQPDNATSDVSPADVTIVSNDVTINPEKYGYNSSIDYCTFVTENQLDEPVQQYVSIRLNQVSETSSTRNVTKLYIRSEEDECYNETCRY</sequence>
<name>A0A9P6WDF9_MAUEX</name>
<feature type="signal peptide" evidence="1">
    <location>
        <begin position="1"/>
        <end position="18"/>
    </location>
</feature>
<evidence type="ECO:0000256" key="1">
    <source>
        <dbReference type="SAM" id="SignalP"/>
    </source>
</evidence>
<reference evidence="2 3" key="1">
    <citation type="submission" date="2020-11" db="EMBL/GenBank/DDBJ databases">
        <title>Kefir isolates.</title>
        <authorList>
            <person name="Marcisauskas S."/>
            <person name="Kim Y."/>
            <person name="Blasche S."/>
        </authorList>
    </citation>
    <scope>NUCLEOTIDE SEQUENCE [LARGE SCALE GENOMIC DNA]</scope>
    <source>
        <strain evidence="2 3">OG2</strain>
    </source>
</reference>
<dbReference type="Proteomes" id="UP000750334">
    <property type="component" value="Unassembled WGS sequence"/>
</dbReference>
<feature type="chain" id="PRO_5040114014" description="Secreted protein" evidence="1">
    <location>
        <begin position="19"/>
        <end position="168"/>
    </location>
</feature>
<comment type="caution">
    <text evidence="2">The sequence shown here is derived from an EMBL/GenBank/DDBJ whole genome shotgun (WGS) entry which is preliminary data.</text>
</comment>
<keyword evidence="1" id="KW-0732">Signal</keyword>
<protein>
    <recommendedName>
        <fullName evidence="4">Secreted protein</fullName>
    </recommendedName>
</protein>